<keyword evidence="3" id="KW-1185">Reference proteome</keyword>
<dbReference type="OrthoDB" id="2596605at2759"/>
<feature type="region of interest" description="Disordered" evidence="1">
    <location>
        <begin position="137"/>
        <end position="359"/>
    </location>
</feature>
<dbReference type="AlphaFoldDB" id="A0A427YNY5"/>
<evidence type="ECO:0000313" key="2">
    <source>
        <dbReference type="EMBL" id="RSH92769.1"/>
    </source>
</evidence>
<organism evidence="2 3">
    <name type="scientific">Saitozyma podzolica</name>
    <dbReference type="NCBI Taxonomy" id="1890683"/>
    <lineage>
        <taxon>Eukaryota</taxon>
        <taxon>Fungi</taxon>
        <taxon>Dikarya</taxon>
        <taxon>Basidiomycota</taxon>
        <taxon>Agaricomycotina</taxon>
        <taxon>Tremellomycetes</taxon>
        <taxon>Tremellales</taxon>
        <taxon>Trimorphomycetaceae</taxon>
        <taxon>Saitozyma</taxon>
    </lineage>
</organism>
<feature type="compositionally biased region" description="Polar residues" evidence="1">
    <location>
        <begin position="182"/>
        <end position="229"/>
    </location>
</feature>
<feature type="compositionally biased region" description="Polar residues" evidence="1">
    <location>
        <begin position="280"/>
        <end position="293"/>
    </location>
</feature>
<comment type="caution">
    <text evidence="2">The sequence shown here is derived from an EMBL/GenBank/DDBJ whole genome shotgun (WGS) entry which is preliminary data.</text>
</comment>
<dbReference type="Proteomes" id="UP000279259">
    <property type="component" value="Unassembled WGS sequence"/>
</dbReference>
<sequence length="359" mass="38250">MNTAFSASTSLERLVVTSRPEYNPAASSAKCKSPAYHLHSEDLDALPSALARRMAEPDGTIPDPRELRKFVRRLPALHAVEWIGRGGKGVWQFDKQGTKVNVRFTHSAVRTASVWEEAQRTPPTLTFVEPELRVRAGILTRRDDTPDSPTSTSGTISRIPSGSIRSPDLADSFPTLAEANSRRSGPTTSRAKVSPQTRSPGTIAPNNSLQRQRSASGSTAPSITIQTPKTPVPVLKTSPAVPKGSAKFQGDAKTKGASSSQRVTRSSGTEPKGKEKQGREQTSSKTTKNQASKDGSADKEPPVRVVPGASPMVIKDKDTTNGKKTSSSIQKKADAALGGGGGHGGWIKVGETTRKNKKK</sequence>
<protein>
    <submittedName>
        <fullName evidence="2">Uncharacterized protein</fullName>
    </submittedName>
</protein>
<proteinExistence type="predicted"/>
<gene>
    <name evidence="2" type="ORF">EHS25_008215</name>
</gene>
<dbReference type="STRING" id="1890683.A0A427YNY5"/>
<name>A0A427YNY5_9TREE</name>
<feature type="compositionally biased region" description="Low complexity" evidence="1">
    <location>
        <begin position="147"/>
        <end position="167"/>
    </location>
</feature>
<accession>A0A427YNY5</accession>
<reference evidence="2 3" key="1">
    <citation type="submission" date="2018-11" db="EMBL/GenBank/DDBJ databases">
        <title>Genome sequence of Saitozyma podzolica DSM 27192.</title>
        <authorList>
            <person name="Aliyu H."/>
            <person name="Gorte O."/>
            <person name="Ochsenreither K."/>
        </authorList>
    </citation>
    <scope>NUCLEOTIDE SEQUENCE [LARGE SCALE GENOMIC DNA]</scope>
    <source>
        <strain evidence="2 3">DSM 27192</strain>
    </source>
</reference>
<dbReference type="EMBL" id="RSCD01000005">
    <property type="protein sequence ID" value="RSH92769.1"/>
    <property type="molecule type" value="Genomic_DNA"/>
</dbReference>
<feature type="compositionally biased region" description="Polar residues" evidence="1">
    <location>
        <begin position="256"/>
        <end position="269"/>
    </location>
</feature>
<feature type="compositionally biased region" description="Gly residues" evidence="1">
    <location>
        <begin position="337"/>
        <end position="347"/>
    </location>
</feature>
<evidence type="ECO:0000256" key="1">
    <source>
        <dbReference type="SAM" id="MobiDB-lite"/>
    </source>
</evidence>
<evidence type="ECO:0000313" key="3">
    <source>
        <dbReference type="Proteomes" id="UP000279259"/>
    </source>
</evidence>